<proteinExistence type="predicted"/>
<name>A0A1Y1IIX3_KLENI</name>
<organism evidence="7 8">
    <name type="scientific">Klebsormidium nitens</name>
    <name type="common">Green alga</name>
    <name type="synonym">Ulothrix nitens</name>
    <dbReference type="NCBI Taxonomy" id="105231"/>
    <lineage>
        <taxon>Eukaryota</taxon>
        <taxon>Viridiplantae</taxon>
        <taxon>Streptophyta</taxon>
        <taxon>Klebsormidiophyceae</taxon>
        <taxon>Klebsormidiales</taxon>
        <taxon>Klebsormidiaceae</taxon>
        <taxon>Klebsormidium</taxon>
    </lineage>
</organism>
<dbReference type="GO" id="GO:0016705">
    <property type="term" value="F:oxidoreductase activity, acting on paired donors, with incorporation or reduction of molecular oxygen"/>
    <property type="evidence" value="ECO:0007669"/>
    <property type="project" value="InterPro"/>
</dbReference>
<dbReference type="PANTHER" id="PTHR33099:SF14">
    <property type="entry name" value="PROLYL 4-HYDROXYLASE ALPHA SUBUNIT FE(2+) 2OG DIOXYGENASE DOMAIN-CONTAINING PROTEIN"/>
    <property type="match status" value="1"/>
</dbReference>
<dbReference type="GO" id="GO:0051213">
    <property type="term" value="F:dioxygenase activity"/>
    <property type="evidence" value="ECO:0007669"/>
    <property type="project" value="UniProtKB-KW"/>
</dbReference>
<dbReference type="AlphaFoldDB" id="A0A1Y1IIX3"/>
<dbReference type="PANTHER" id="PTHR33099">
    <property type="entry name" value="FE2OG DIOXYGENASE DOMAIN-CONTAINING PROTEIN"/>
    <property type="match status" value="1"/>
</dbReference>
<keyword evidence="3" id="KW-0223">Dioxygenase</keyword>
<evidence type="ECO:0000256" key="3">
    <source>
        <dbReference type="ARBA" id="ARBA00022964"/>
    </source>
</evidence>
<dbReference type="EMBL" id="DF237393">
    <property type="protein sequence ID" value="GAQ88607.1"/>
    <property type="molecule type" value="Genomic_DNA"/>
</dbReference>
<dbReference type="PROSITE" id="PS51471">
    <property type="entry name" value="FE2OG_OXY"/>
    <property type="match status" value="1"/>
</dbReference>
<dbReference type="Gene3D" id="2.60.120.620">
    <property type="entry name" value="q2cbj1_9rhob like domain"/>
    <property type="match status" value="1"/>
</dbReference>
<reference evidence="7 8" key="1">
    <citation type="journal article" date="2014" name="Nat. Commun.">
        <title>Klebsormidium flaccidum genome reveals primary factors for plant terrestrial adaptation.</title>
        <authorList>
            <person name="Hori K."/>
            <person name="Maruyama F."/>
            <person name="Fujisawa T."/>
            <person name="Togashi T."/>
            <person name="Yamamoto N."/>
            <person name="Seo M."/>
            <person name="Sato S."/>
            <person name="Yamada T."/>
            <person name="Mori H."/>
            <person name="Tajima N."/>
            <person name="Moriyama T."/>
            <person name="Ikeuchi M."/>
            <person name="Watanabe M."/>
            <person name="Wada H."/>
            <person name="Kobayashi K."/>
            <person name="Saito M."/>
            <person name="Masuda T."/>
            <person name="Sasaki-Sekimoto Y."/>
            <person name="Mashiguchi K."/>
            <person name="Awai K."/>
            <person name="Shimojima M."/>
            <person name="Masuda S."/>
            <person name="Iwai M."/>
            <person name="Nobusawa T."/>
            <person name="Narise T."/>
            <person name="Kondo S."/>
            <person name="Saito H."/>
            <person name="Sato R."/>
            <person name="Murakawa M."/>
            <person name="Ihara Y."/>
            <person name="Oshima-Yamada Y."/>
            <person name="Ohtaka K."/>
            <person name="Satoh M."/>
            <person name="Sonobe K."/>
            <person name="Ishii M."/>
            <person name="Ohtani R."/>
            <person name="Kanamori-Sato M."/>
            <person name="Honoki R."/>
            <person name="Miyazaki D."/>
            <person name="Mochizuki H."/>
            <person name="Umetsu J."/>
            <person name="Higashi K."/>
            <person name="Shibata D."/>
            <person name="Kamiya Y."/>
            <person name="Sato N."/>
            <person name="Nakamura Y."/>
            <person name="Tabata S."/>
            <person name="Ida S."/>
            <person name="Kurokawa K."/>
            <person name="Ohta H."/>
        </authorList>
    </citation>
    <scope>NUCLEOTIDE SEQUENCE [LARGE SCALE GENOMIC DNA]</scope>
    <source>
        <strain evidence="7 8">NIES-2285</strain>
    </source>
</reference>
<evidence type="ECO:0000256" key="5">
    <source>
        <dbReference type="ARBA" id="ARBA00023004"/>
    </source>
</evidence>
<keyword evidence="2" id="KW-0479">Metal-binding</keyword>
<gene>
    <name evidence="7" type="ORF">KFL_004440050</name>
</gene>
<dbReference type="OrthoDB" id="5971311at2759"/>
<feature type="domain" description="Fe2OG dioxygenase" evidence="6">
    <location>
        <begin position="163"/>
        <end position="270"/>
    </location>
</feature>
<evidence type="ECO:0000256" key="4">
    <source>
        <dbReference type="ARBA" id="ARBA00023002"/>
    </source>
</evidence>
<protein>
    <recommendedName>
        <fullName evidence="6">Fe2OG dioxygenase domain-containing protein</fullName>
    </recommendedName>
</protein>
<evidence type="ECO:0000256" key="1">
    <source>
        <dbReference type="ARBA" id="ARBA00001961"/>
    </source>
</evidence>
<dbReference type="Proteomes" id="UP000054558">
    <property type="component" value="Unassembled WGS sequence"/>
</dbReference>
<dbReference type="GO" id="GO:0005506">
    <property type="term" value="F:iron ion binding"/>
    <property type="evidence" value="ECO:0007669"/>
    <property type="project" value="InterPro"/>
</dbReference>
<evidence type="ECO:0000259" key="6">
    <source>
        <dbReference type="PROSITE" id="PS51471"/>
    </source>
</evidence>
<dbReference type="SMART" id="SM00702">
    <property type="entry name" value="P4Hc"/>
    <property type="match status" value="1"/>
</dbReference>
<sequence>MEPCSFSEAINQHFLLDESSREQSWYLDKEVIRGWNLQTFKAESDFVYSHSAGGVRYFRYKEGREDYVGLRDVLERGTEDCLVIPLGKLDVETVPKYCSPSPYGDLLNESTQVDTGVRRALEARFKARKEEEDENQSSFVERVRNRKPCFEALIRIAVAAKLCFNQAIKLVPYKLNINGPGDFFRPHVDTPVDPELFIGTVVVCLPSPFTGGELIVTHVDASHTFDFATKSNDKAVFQFAAFYGDCLHEIKPVTSGHRITLTYHIMRKRPNVTFENDDSEFSPEEVFPVEADDICQEQICNQFQAELRILSSLGLPYVGFLLQHGYTQAGISEKGLKGSDRLFYELLTAAGWKCHFVPVLVVRRWNRGTRFSSESDFKCTLEVLSFTNDDYDFLRGSLEPETLDGLPLMEPCEFVESIDGYLNMEEALKSGKKRRLSPAEQWEITESEDGKGRTLRMKEDWREYVTFKDVLKQVREGRTYHGETLE</sequence>
<keyword evidence="8" id="KW-1185">Reference proteome</keyword>
<dbReference type="InterPro" id="IPR005123">
    <property type="entry name" value="Oxoglu/Fe-dep_dioxygenase_dom"/>
</dbReference>
<dbReference type="InterPro" id="IPR044862">
    <property type="entry name" value="Pro_4_hyd_alph_FE2OG_OXY"/>
</dbReference>
<dbReference type="InterPro" id="IPR006620">
    <property type="entry name" value="Pro_4_hyd_alph"/>
</dbReference>
<evidence type="ECO:0000313" key="7">
    <source>
        <dbReference type="EMBL" id="GAQ88607.1"/>
    </source>
</evidence>
<keyword evidence="4" id="KW-0560">Oxidoreductase</keyword>
<dbReference type="STRING" id="105231.A0A1Y1IIX3"/>
<comment type="cofactor">
    <cofactor evidence="1">
        <name>L-ascorbate</name>
        <dbReference type="ChEBI" id="CHEBI:38290"/>
    </cofactor>
</comment>
<evidence type="ECO:0000313" key="8">
    <source>
        <dbReference type="Proteomes" id="UP000054558"/>
    </source>
</evidence>
<evidence type="ECO:0000256" key="2">
    <source>
        <dbReference type="ARBA" id="ARBA00022723"/>
    </source>
</evidence>
<dbReference type="GO" id="GO:0031418">
    <property type="term" value="F:L-ascorbic acid binding"/>
    <property type="evidence" value="ECO:0007669"/>
    <property type="project" value="InterPro"/>
</dbReference>
<dbReference type="Pfam" id="PF13640">
    <property type="entry name" value="2OG-FeII_Oxy_3"/>
    <property type="match status" value="1"/>
</dbReference>
<accession>A0A1Y1IIX3</accession>
<keyword evidence="5" id="KW-0408">Iron</keyword>